<dbReference type="GeneID" id="2657044"/>
<proteinExistence type="predicted"/>
<dbReference type="PANTHER" id="PTHR34047:SF2">
    <property type="entry name" value="NUCLEAR INTRON MATURASE 1, MITOCHONDRIAL"/>
    <property type="match status" value="1"/>
</dbReference>
<dbReference type="Gene3D" id="1.20.58.1610">
    <property type="entry name" value="NADH:ubiquinone/plastoquinone oxidoreductase, chain 3"/>
    <property type="match status" value="1"/>
</dbReference>
<dbReference type="PANTHER" id="PTHR34047">
    <property type="entry name" value="NUCLEAR INTRON MATURASE 1, MITOCHONDRIAL-RELATED"/>
    <property type="match status" value="1"/>
</dbReference>
<dbReference type="Pfam" id="PF00078">
    <property type="entry name" value="RVT_1"/>
    <property type="match status" value="1"/>
</dbReference>
<sequence length="760" mass="86204">MEFAPICVYLVISLLLSLILIGLSFLFASSSSLTYPEKLSAYECGFEGGRKVTYSYQSVRPNFTLGAYGLPSTGNSRGNKACHKSTFIEARRADAKRLHFVSSMLHFVSSMLHFVPGAVMQAPWRLYEMRLEERSFSGKHTLQPFGLVHLGKHANARWPSALCLLLVKTSKALVGVVKYYMGADHLSYWGQTTKRHLEALQPIGDTGEIQSNDFFTGSQRTRSTCLTRKRPGNRKALATSPVNGKGSRYLLSLSRFYSTQPEGTTPLDPGVDVTENVRYGVDSLLGLWIHSYKKPFRVYYDLGGFLRNIGIWIIAYKLSQKVTPGPDQTTIDGTSLEKLLKLRDAIVKGEFEWGATRIPKPGKNEKRPLGVSCFQDRIVQEVLRMILEPIYEPRFSTYSHGFRPGRSAHTALNVIMGTFHGAQWYIEGSLEAEGPGAVNHGTLYKIIRRTIRDKRILKLIRSGLQAFFHMPHGEIEEATIGAARPFGLSPLLSNIYLNELDHFIETTIREYNKARRADASRLNPTNRRRMHYIRFADDFLVAISGPRSEAVKLRSELESFLRDKLQLTLSMDKTHITHVSKGVPFLGHNIFRSMRWQPYGSKSRRFASESHEGAFARKNLTVFADTAKYIKRLQTQGFLKGNEPQPCFGYMHFPQSETNFRINAILRGLNEWFRHAQNRRRIMWYFSTILRHSLAKMYAAKFKLGTRAQVFKIAGRDLGKRLSAKPEKIPLGITDQTVEDWQKSVSGKGTPRQPSGWNSI</sequence>
<organism evidence="4">
    <name type="scientific">Chara vulgaris</name>
    <name type="common">Common stonewort</name>
    <dbReference type="NCBI Taxonomy" id="55564"/>
    <lineage>
        <taxon>Eukaryota</taxon>
        <taxon>Viridiplantae</taxon>
        <taxon>Streptophyta</taxon>
        <taxon>Charophyceae</taxon>
        <taxon>Charales</taxon>
        <taxon>Characeae</taxon>
        <taxon>Chara</taxon>
    </lineage>
</organism>
<dbReference type="CDD" id="cd01651">
    <property type="entry name" value="RT_G2_intron"/>
    <property type="match status" value="1"/>
</dbReference>
<dbReference type="GO" id="GO:0005739">
    <property type="term" value="C:mitochondrion"/>
    <property type="evidence" value="ECO:0007669"/>
    <property type="project" value="UniProtKB-ARBA"/>
</dbReference>
<dbReference type="EMBL" id="AY267353">
    <property type="protein sequence ID" value="AAP92213.1"/>
    <property type="molecule type" value="Genomic_DNA"/>
</dbReference>
<feature type="region of interest" description="Disordered" evidence="1">
    <location>
        <begin position="740"/>
        <end position="760"/>
    </location>
</feature>
<dbReference type="PROSITE" id="PS50878">
    <property type="entry name" value="RT_POL"/>
    <property type="match status" value="1"/>
</dbReference>
<dbReference type="InterPro" id="IPR038430">
    <property type="entry name" value="NDAH_ubi_oxred_su3_sf"/>
</dbReference>
<protein>
    <submittedName>
        <fullName evidence="4">Putative reverse transcriptase and intron maturase</fullName>
    </submittedName>
</protein>
<dbReference type="InterPro" id="IPR024937">
    <property type="entry name" value="Domain_X"/>
</dbReference>
<keyword evidence="2" id="KW-1133">Transmembrane helix</keyword>
<dbReference type="RefSeq" id="NP_943681.1">
    <property type="nucleotide sequence ID" value="NC_005255.1"/>
</dbReference>
<keyword evidence="4" id="KW-0695">RNA-directed DNA polymerase</keyword>
<dbReference type="Pfam" id="PF01348">
    <property type="entry name" value="Intron_maturas2"/>
    <property type="match status" value="1"/>
</dbReference>
<feature type="transmembrane region" description="Helical" evidence="2">
    <location>
        <begin position="7"/>
        <end position="28"/>
    </location>
</feature>
<geneLocation type="mitochondrion" evidence="4"/>
<dbReference type="InterPro" id="IPR043502">
    <property type="entry name" value="DNA/RNA_pol_sf"/>
</dbReference>
<evidence type="ECO:0000313" key="4">
    <source>
        <dbReference type="EMBL" id="AAP92213.1"/>
    </source>
</evidence>
<keyword evidence="4" id="KW-0496">Mitochondrion</keyword>
<keyword evidence="2" id="KW-0472">Membrane</keyword>
<dbReference type="InterPro" id="IPR000477">
    <property type="entry name" value="RT_dom"/>
</dbReference>
<dbReference type="GO" id="GO:0006397">
    <property type="term" value="P:mRNA processing"/>
    <property type="evidence" value="ECO:0007669"/>
    <property type="project" value="InterPro"/>
</dbReference>
<name>Q7YAJ3_CHAVU</name>
<keyword evidence="2" id="KW-0812">Transmembrane</keyword>
<reference evidence="4" key="1">
    <citation type="journal article" date="2003" name="Plant Cell">
        <title>The mitochondrial genome of Chara vulgaris: insights into the mitochondrial DNA architecture of the last common ancestor of green algae and land plants.</title>
        <authorList>
            <person name="Turmel M."/>
            <person name="Otis C."/>
            <person name="Lemieux C."/>
        </authorList>
    </citation>
    <scope>NUCLEOTIDE SEQUENCE</scope>
</reference>
<evidence type="ECO:0000259" key="3">
    <source>
        <dbReference type="PROSITE" id="PS50878"/>
    </source>
</evidence>
<dbReference type="SUPFAM" id="SSF56672">
    <property type="entry name" value="DNA/RNA polymerases"/>
    <property type="match status" value="1"/>
</dbReference>
<feature type="compositionally biased region" description="Polar residues" evidence="1">
    <location>
        <begin position="743"/>
        <end position="760"/>
    </location>
</feature>
<dbReference type="AlphaFoldDB" id="Q7YAJ3"/>
<keyword evidence="4" id="KW-0808">Transferase</keyword>
<gene>
    <name evidence="4" type="primary">orf760</name>
</gene>
<dbReference type="InterPro" id="IPR051083">
    <property type="entry name" value="GrpII_Intron_Splice-Mob/Def"/>
</dbReference>
<accession>Q7YAJ3</accession>
<evidence type="ECO:0000256" key="2">
    <source>
        <dbReference type="SAM" id="Phobius"/>
    </source>
</evidence>
<evidence type="ECO:0000256" key="1">
    <source>
        <dbReference type="SAM" id="MobiDB-lite"/>
    </source>
</evidence>
<feature type="domain" description="Reverse transcriptase" evidence="3">
    <location>
        <begin position="339"/>
        <end position="590"/>
    </location>
</feature>
<dbReference type="GO" id="GO:0003964">
    <property type="term" value="F:RNA-directed DNA polymerase activity"/>
    <property type="evidence" value="ECO:0007669"/>
    <property type="project" value="UniProtKB-KW"/>
</dbReference>
<keyword evidence="4" id="KW-0548">Nucleotidyltransferase</keyword>